<dbReference type="PROSITE" id="PS00166">
    <property type="entry name" value="ENOYL_COA_HYDRATASE"/>
    <property type="match status" value="1"/>
</dbReference>
<dbReference type="InterPro" id="IPR001753">
    <property type="entry name" value="Enoyl-CoA_hydra/iso"/>
</dbReference>
<dbReference type="PANTHER" id="PTHR11941:SF54">
    <property type="entry name" value="ENOYL-COA HYDRATASE, MITOCHONDRIAL"/>
    <property type="match status" value="1"/>
</dbReference>
<evidence type="ECO:0000256" key="3">
    <source>
        <dbReference type="ARBA" id="ARBA00011881"/>
    </source>
</evidence>
<organism evidence="8 9">
    <name type="scientific">Pseudobutyrivibrio ruminis</name>
    <dbReference type="NCBI Taxonomy" id="46206"/>
    <lineage>
        <taxon>Bacteria</taxon>
        <taxon>Bacillati</taxon>
        <taxon>Bacillota</taxon>
        <taxon>Clostridia</taxon>
        <taxon>Lachnospirales</taxon>
        <taxon>Lachnospiraceae</taxon>
        <taxon>Pseudobutyrivibrio</taxon>
    </lineage>
</organism>
<dbReference type="InterPro" id="IPR014748">
    <property type="entry name" value="Enoyl-CoA_hydra_C"/>
</dbReference>
<dbReference type="EC" id="4.2.1.150" evidence="6"/>
<keyword evidence="4" id="KW-0456">Lyase</keyword>
<evidence type="ECO:0000256" key="2">
    <source>
        <dbReference type="ARBA" id="ARBA00005254"/>
    </source>
</evidence>
<dbReference type="Gene3D" id="1.10.12.10">
    <property type="entry name" value="Lyase 2-enoyl-coa Hydratase, Chain A, domain 2"/>
    <property type="match status" value="1"/>
</dbReference>
<protein>
    <recommendedName>
        <fullName evidence="6">short-chain-enoyl-CoA hydratase</fullName>
        <ecNumber evidence="6">4.2.1.150</ecNumber>
    </recommendedName>
</protein>
<dbReference type="Pfam" id="PF00378">
    <property type="entry name" value="ECH_1"/>
    <property type="match status" value="1"/>
</dbReference>
<gene>
    <name evidence="8" type="ORF">SAMN02910377_00154</name>
</gene>
<dbReference type="RefSeq" id="WP_074788682.1">
    <property type="nucleotide sequence ID" value="NZ_FNZX01000003.1"/>
</dbReference>
<dbReference type="PANTHER" id="PTHR11941">
    <property type="entry name" value="ENOYL-COA HYDRATASE-RELATED"/>
    <property type="match status" value="1"/>
</dbReference>
<evidence type="ECO:0000256" key="7">
    <source>
        <dbReference type="RuleBase" id="RU003707"/>
    </source>
</evidence>
<dbReference type="GO" id="GO:0006635">
    <property type="term" value="P:fatty acid beta-oxidation"/>
    <property type="evidence" value="ECO:0007669"/>
    <property type="project" value="TreeGrafter"/>
</dbReference>
<evidence type="ECO:0000256" key="1">
    <source>
        <dbReference type="ARBA" id="ARBA00005086"/>
    </source>
</evidence>
<name>A0A1H7EYJ7_9FIRM</name>
<comment type="catalytic activity">
    <reaction evidence="5">
        <text>a short-chain (3S)-3-hydroxyacyl-CoA = a short-chain (2E)-enoyl-CoA + H2O</text>
        <dbReference type="Rhea" id="RHEA:52664"/>
        <dbReference type="ChEBI" id="CHEBI:15377"/>
        <dbReference type="ChEBI" id="CHEBI:87488"/>
        <dbReference type="ChEBI" id="CHEBI:136760"/>
        <dbReference type="EC" id="4.2.1.150"/>
    </reaction>
</comment>
<reference evidence="9" key="1">
    <citation type="submission" date="2016-10" db="EMBL/GenBank/DDBJ databases">
        <authorList>
            <person name="Varghese N."/>
        </authorList>
    </citation>
    <scope>NUCLEOTIDE SEQUENCE [LARGE SCALE GENOMIC DNA]</scope>
    <source>
        <strain evidence="9">ACV-9</strain>
    </source>
</reference>
<accession>A0A1H7EYJ7</accession>
<dbReference type="Proteomes" id="UP000182321">
    <property type="component" value="Unassembled WGS sequence"/>
</dbReference>
<evidence type="ECO:0000256" key="5">
    <source>
        <dbReference type="ARBA" id="ARBA00050624"/>
    </source>
</evidence>
<dbReference type="GO" id="GO:0018812">
    <property type="term" value="F:3-hydroxyacyl-CoA dehydratase activity"/>
    <property type="evidence" value="ECO:0007669"/>
    <property type="project" value="UniProtKB-EC"/>
</dbReference>
<evidence type="ECO:0000313" key="8">
    <source>
        <dbReference type="EMBL" id="SEK18187.1"/>
    </source>
</evidence>
<dbReference type="Gene3D" id="3.90.226.10">
    <property type="entry name" value="2-enoyl-CoA Hydratase, Chain A, domain 1"/>
    <property type="match status" value="1"/>
</dbReference>
<dbReference type="SUPFAM" id="SSF52096">
    <property type="entry name" value="ClpP/crotonase"/>
    <property type="match status" value="1"/>
</dbReference>
<dbReference type="AlphaFoldDB" id="A0A1H7EYJ7"/>
<dbReference type="FunFam" id="3.90.226.10:FF:000009">
    <property type="entry name" value="Carnitinyl-CoA dehydratase"/>
    <property type="match status" value="1"/>
</dbReference>
<sequence>MSEFNNLKLEVAEEIAVLTISRPAALNALNSETLDELDVALTEIEARDDVKVLILTGGPDKKDNPYKSFVAGADISEMVNFTAAEARAFGMKASVPFFKLMNMRQVTIAAVNGFALGGGCEISMACDIRIAADNATFGQPETGLGIIPGFGGTQRLARLVGMGRAKELIFTCDSIDANEAYRIGLVNKVVAKEELMNTAKEMAKKIASKGSYAVSIAKAAINNGYDMDIKNAVEMEANLFGITCSTHDKAEGMGAFLERRAANLTDF</sequence>
<comment type="subunit">
    <text evidence="3">Homotetramer.</text>
</comment>
<dbReference type="EMBL" id="FNZX01000003">
    <property type="protein sequence ID" value="SEK18187.1"/>
    <property type="molecule type" value="Genomic_DNA"/>
</dbReference>
<dbReference type="eggNOG" id="COG1024">
    <property type="taxonomic scope" value="Bacteria"/>
</dbReference>
<dbReference type="CDD" id="cd06558">
    <property type="entry name" value="crotonase-like"/>
    <property type="match status" value="1"/>
</dbReference>
<evidence type="ECO:0000256" key="4">
    <source>
        <dbReference type="ARBA" id="ARBA00023239"/>
    </source>
</evidence>
<dbReference type="InterPro" id="IPR018376">
    <property type="entry name" value="Enoyl-CoA_hyd/isom_CS"/>
</dbReference>
<evidence type="ECO:0000313" key="9">
    <source>
        <dbReference type="Proteomes" id="UP000182321"/>
    </source>
</evidence>
<dbReference type="FunFam" id="1.10.12.10:FF:000001">
    <property type="entry name" value="Probable enoyl-CoA hydratase, mitochondrial"/>
    <property type="match status" value="1"/>
</dbReference>
<evidence type="ECO:0000256" key="6">
    <source>
        <dbReference type="ARBA" id="ARBA00067035"/>
    </source>
</evidence>
<dbReference type="InterPro" id="IPR029045">
    <property type="entry name" value="ClpP/crotonase-like_dom_sf"/>
</dbReference>
<comment type="pathway">
    <text evidence="1">Lipid metabolism; butanoate metabolism.</text>
</comment>
<comment type="similarity">
    <text evidence="2 7">Belongs to the enoyl-CoA hydratase/isomerase family.</text>
</comment>
<proteinExistence type="inferred from homology"/>
<keyword evidence="9" id="KW-1185">Reference proteome</keyword>